<feature type="transmembrane region" description="Helical" evidence="1">
    <location>
        <begin position="73"/>
        <end position="99"/>
    </location>
</feature>
<keyword evidence="1" id="KW-1133">Transmembrane helix</keyword>
<accession>A0A917QC42</accession>
<evidence type="ECO:0008006" key="4">
    <source>
        <dbReference type="Google" id="ProtNLM"/>
    </source>
</evidence>
<dbReference type="InterPro" id="IPR021354">
    <property type="entry name" value="DUF2975"/>
</dbReference>
<protein>
    <recommendedName>
        <fullName evidence="4">DUF2975 domain-containing protein</fullName>
    </recommendedName>
</protein>
<dbReference type="EMBL" id="BMMF01000009">
    <property type="protein sequence ID" value="GGK42651.1"/>
    <property type="molecule type" value="Genomic_DNA"/>
</dbReference>
<sequence>MINRACEAPTRIDLMPTDVPARARRIAKVSATMAVLTLVVAVLQVVAYGAIFLDPDGLAELASRQVLPPGATFTLTPASIAAGFVTGAIPVALSLYGLWHAHALFRGWRDGPIFTQVAGRRLVRMGAALALMPIAAMLSSGLTSLVLTLGNPPGQRTVQIAVSDDPIVMAVAGGLLIVVGWVMAEAARLAEENEAFV</sequence>
<evidence type="ECO:0000313" key="2">
    <source>
        <dbReference type="EMBL" id="GGK42651.1"/>
    </source>
</evidence>
<gene>
    <name evidence="2" type="ORF">GCM10011322_32220</name>
</gene>
<dbReference type="AlphaFoldDB" id="A0A917QC42"/>
<comment type="caution">
    <text evidence="2">The sequence shown here is derived from an EMBL/GenBank/DDBJ whole genome shotgun (WGS) entry which is preliminary data.</text>
</comment>
<dbReference type="Proteomes" id="UP000600449">
    <property type="component" value="Unassembled WGS sequence"/>
</dbReference>
<keyword evidence="3" id="KW-1185">Reference proteome</keyword>
<proteinExistence type="predicted"/>
<name>A0A917QC42_9HYPH</name>
<organism evidence="2 3">
    <name type="scientific">Salinarimonas ramus</name>
    <dbReference type="NCBI Taxonomy" id="690164"/>
    <lineage>
        <taxon>Bacteria</taxon>
        <taxon>Pseudomonadati</taxon>
        <taxon>Pseudomonadota</taxon>
        <taxon>Alphaproteobacteria</taxon>
        <taxon>Hyphomicrobiales</taxon>
        <taxon>Salinarimonadaceae</taxon>
        <taxon>Salinarimonas</taxon>
    </lineage>
</organism>
<keyword evidence="1" id="KW-0812">Transmembrane</keyword>
<feature type="transmembrane region" description="Helical" evidence="1">
    <location>
        <begin position="167"/>
        <end position="184"/>
    </location>
</feature>
<evidence type="ECO:0000313" key="3">
    <source>
        <dbReference type="Proteomes" id="UP000600449"/>
    </source>
</evidence>
<keyword evidence="1" id="KW-0472">Membrane</keyword>
<feature type="transmembrane region" description="Helical" evidence="1">
    <location>
        <begin position="31"/>
        <end position="53"/>
    </location>
</feature>
<feature type="transmembrane region" description="Helical" evidence="1">
    <location>
        <begin position="127"/>
        <end position="147"/>
    </location>
</feature>
<evidence type="ECO:0000256" key="1">
    <source>
        <dbReference type="SAM" id="Phobius"/>
    </source>
</evidence>
<dbReference type="Pfam" id="PF11188">
    <property type="entry name" value="DUF2975"/>
    <property type="match status" value="1"/>
</dbReference>
<reference evidence="2 3" key="1">
    <citation type="journal article" date="2014" name="Int. J. Syst. Evol. Microbiol.">
        <title>Complete genome sequence of Corynebacterium casei LMG S-19264T (=DSM 44701T), isolated from a smear-ripened cheese.</title>
        <authorList>
            <consortium name="US DOE Joint Genome Institute (JGI-PGF)"/>
            <person name="Walter F."/>
            <person name="Albersmeier A."/>
            <person name="Kalinowski J."/>
            <person name="Ruckert C."/>
        </authorList>
    </citation>
    <scope>NUCLEOTIDE SEQUENCE [LARGE SCALE GENOMIC DNA]</scope>
    <source>
        <strain evidence="2 3">CGMCC 1.9161</strain>
    </source>
</reference>